<keyword evidence="2" id="KW-1185">Reference proteome</keyword>
<dbReference type="AlphaFoldDB" id="A0A9X2C2W1"/>
<protein>
    <submittedName>
        <fullName evidence="1">Uncharacterized protein</fullName>
    </submittedName>
</protein>
<name>A0A9X2C2W1_9BURK</name>
<accession>A0A9X2C2W1</accession>
<dbReference type="Proteomes" id="UP001139353">
    <property type="component" value="Unassembled WGS sequence"/>
</dbReference>
<sequence length="72" mass="7831">MTDLDISPEEGRRQQDLIAAEEAEAKRLQAAGVEVTVLLESKDNEVLAVWLRSGVPPRDFEARPPGEASGKS</sequence>
<reference evidence="1" key="1">
    <citation type="submission" date="2021-11" db="EMBL/GenBank/DDBJ databases">
        <title>BS-T2-15 a new species belonging to the Comamonadaceae family isolated from the soil of a French oak forest.</title>
        <authorList>
            <person name="Mieszkin S."/>
            <person name="Alain K."/>
        </authorList>
    </citation>
    <scope>NUCLEOTIDE SEQUENCE</scope>
    <source>
        <strain evidence="1">BS-T2-15</strain>
    </source>
</reference>
<dbReference type="RefSeq" id="WP_275683551.1">
    <property type="nucleotide sequence ID" value="NZ_JAJLJH010000004.1"/>
</dbReference>
<gene>
    <name evidence="1" type="ORF">LPC04_16250</name>
</gene>
<organism evidence="1 2">
    <name type="scientific">Scleromatobacter humisilvae</name>
    <dbReference type="NCBI Taxonomy" id="2897159"/>
    <lineage>
        <taxon>Bacteria</taxon>
        <taxon>Pseudomonadati</taxon>
        <taxon>Pseudomonadota</taxon>
        <taxon>Betaproteobacteria</taxon>
        <taxon>Burkholderiales</taxon>
        <taxon>Sphaerotilaceae</taxon>
        <taxon>Scleromatobacter</taxon>
    </lineage>
</organism>
<proteinExistence type="predicted"/>
<dbReference type="EMBL" id="JAJLJH010000004">
    <property type="protein sequence ID" value="MCK9687259.1"/>
    <property type="molecule type" value="Genomic_DNA"/>
</dbReference>
<evidence type="ECO:0000313" key="2">
    <source>
        <dbReference type="Proteomes" id="UP001139353"/>
    </source>
</evidence>
<evidence type="ECO:0000313" key="1">
    <source>
        <dbReference type="EMBL" id="MCK9687259.1"/>
    </source>
</evidence>
<comment type="caution">
    <text evidence="1">The sequence shown here is derived from an EMBL/GenBank/DDBJ whole genome shotgun (WGS) entry which is preliminary data.</text>
</comment>